<dbReference type="AlphaFoldDB" id="X1CZA8"/>
<accession>X1CZA8</accession>
<gene>
    <name evidence="1" type="ORF">S01H4_56448</name>
</gene>
<sequence>MTLYKIKDKNCADCNQSLTFEEFCQINPSISQKKAIEFWTDPMILIY</sequence>
<evidence type="ECO:0000313" key="1">
    <source>
        <dbReference type="EMBL" id="GAH13871.1"/>
    </source>
</evidence>
<comment type="caution">
    <text evidence="1">The sequence shown here is derived from an EMBL/GenBank/DDBJ whole genome shotgun (WGS) entry which is preliminary data.</text>
</comment>
<protein>
    <submittedName>
        <fullName evidence="1">Uncharacterized protein</fullName>
    </submittedName>
</protein>
<organism evidence="1">
    <name type="scientific">marine sediment metagenome</name>
    <dbReference type="NCBI Taxonomy" id="412755"/>
    <lineage>
        <taxon>unclassified sequences</taxon>
        <taxon>metagenomes</taxon>
        <taxon>ecological metagenomes</taxon>
    </lineage>
</organism>
<name>X1CZA8_9ZZZZ</name>
<reference evidence="1" key="1">
    <citation type="journal article" date="2014" name="Front. Microbiol.">
        <title>High frequency of phylogenetically diverse reductive dehalogenase-homologous genes in deep subseafloor sedimentary metagenomes.</title>
        <authorList>
            <person name="Kawai M."/>
            <person name="Futagami T."/>
            <person name="Toyoda A."/>
            <person name="Takaki Y."/>
            <person name="Nishi S."/>
            <person name="Hori S."/>
            <person name="Arai W."/>
            <person name="Tsubouchi T."/>
            <person name="Morono Y."/>
            <person name="Uchiyama I."/>
            <person name="Ito T."/>
            <person name="Fujiyama A."/>
            <person name="Inagaki F."/>
            <person name="Takami H."/>
        </authorList>
    </citation>
    <scope>NUCLEOTIDE SEQUENCE</scope>
    <source>
        <strain evidence="1">Expedition CK06-06</strain>
    </source>
</reference>
<proteinExistence type="predicted"/>
<dbReference type="EMBL" id="BART01032709">
    <property type="protein sequence ID" value="GAH13871.1"/>
    <property type="molecule type" value="Genomic_DNA"/>
</dbReference>